<proteinExistence type="predicted"/>
<accession>E4Z4B9</accession>
<dbReference type="EMBL" id="FN657269">
    <property type="protein sequence ID" value="CBY42547.1"/>
    <property type="molecule type" value="Genomic_DNA"/>
</dbReference>
<organism evidence="1">
    <name type="scientific">Oikopleura dioica</name>
    <name type="common">Tunicate</name>
    <dbReference type="NCBI Taxonomy" id="34765"/>
    <lineage>
        <taxon>Eukaryota</taxon>
        <taxon>Metazoa</taxon>
        <taxon>Chordata</taxon>
        <taxon>Tunicata</taxon>
        <taxon>Appendicularia</taxon>
        <taxon>Copelata</taxon>
        <taxon>Oikopleuridae</taxon>
        <taxon>Oikopleura</taxon>
    </lineage>
</organism>
<reference evidence="1" key="1">
    <citation type="journal article" date="2010" name="Science">
        <title>Plasticity of animal genome architecture unmasked by rapid evolution of a pelagic tunicate.</title>
        <authorList>
            <person name="Denoeud F."/>
            <person name="Henriet S."/>
            <person name="Mungpakdee S."/>
            <person name="Aury J.M."/>
            <person name="Da Silva C."/>
            <person name="Brinkmann H."/>
            <person name="Mikhaleva J."/>
            <person name="Olsen L.C."/>
            <person name="Jubin C."/>
            <person name="Canestro C."/>
            <person name="Bouquet J.M."/>
            <person name="Danks G."/>
            <person name="Poulain J."/>
            <person name="Campsteijn C."/>
            <person name="Adamski M."/>
            <person name="Cross I."/>
            <person name="Yadetie F."/>
            <person name="Muffato M."/>
            <person name="Louis A."/>
            <person name="Butcher S."/>
            <person name="Tsagkogeorga G."/>
            <person name="Konrad A."/>
            <person name="Singh S."/>
            <person name="Jensen M.F."/>
            <person name="Cong E.H."/>
            <person name="Eikeseth-Otteraa H."/>
            <person name="Noel B."/>
            <person name="Anthouard V."/>
            <person name="Porcel B.M."/>
            <person name="Kachouri-Lafond R."/>
            <person name="Nishino A."/>
            <person name="Ugolini M."/>
            <person name="Chourrout P."/>
            <person name="Nishida H."/>
            <person name="Aasland R."/>
            <person name="Huzurbazar S."/>
            <person name="Westhof E."/>
            <person name="Delsuc F."/>
            <person name="Lehrach H."/>
            <person name="Reinhardt R."/>
            <person name="Weissenbach J."/>
            <person name="Roy S.W."/>
            <person name="Artiguenave F."/>
            <person name="Postlethwait J.H."/>
            <person name="Manak J.R."/>
            <person name="Thompson E.M."/>
            <person name="Jaillon O."/>
            <person name="Du Pasquier L."/>
            <person name="Boudinot P."/>
            <person name="Liberles D.A."/>
            <person name="Volff J.N."/>
            <person name="Philippe H."/>
            <person name="Lenhard B."/>
            <person name="Roest Crollius H."/>
            <person name="Wincker P."/>
            <person name="Chourrout D."/>
        </authorList>
    </citation>
    <scope>NUCLEOTIDE SEQUENCE [LARGE SCALE GENOMIC DNA]</scope>
</reference>
<dbReference type="Proteomes" id="UP000011014">
    <property type="component" value="Unassembled WGS sequence"/>
</dbReference>
<protein>
    <submittedName>
        <fullName evidence="1">Uncharacterized protein</fullName>
    </submittedName>
</protein>
<dbReference type="AlphaFoldDB" id="E4Z4B9"/>
<gene>
    <name evidence="1" type="ORF">GSOID_T00026247001</name>
</gene>
<name>E4Z4B9_OIKDI</name>
<sequence>VGRTPYKLRIHDSEGISSVSDVFKHGLVMDASLYWRAS</sequence>
<evidence type="ECO:0000313" key="1">
    <source>
        <dbReference type="EMBL" id="CBY42547.1"/>
    </source>
</evidence>
<feature type="non-terminal residue" evidence="1">
    <location>
        <position position="1"/>
    </location>
</feature>